<evidence type="ECO:0000259" key="4">
    <source>
        <dbReference type="Pfam" id="PF20629"/>
    </source>
</evidence>
<gene>
    <name evidence="5" type="ORF">Desgi_0082</name>
</gene>
<dbReference type="KEGG" id="dgi:Desgi_0082"/>
<evidence type="ECO:0000256" key="2">
    <source>
        <dbReference type="ARBA" id="ARBA00023239"/>
    </source>
</evidence>
<comment type="similarity">
    <text evidence="1">Belongs to the UxaA family.</text>
</comment>
<evidence type="ECO:0000259" key="3">
    <source>
        <dbReference type="Pfam" id="PF04295"/>
    </source>
</evidence>
<protein>
    <submittedName>
        <fullName evidence="5">Altronate dehydratase</fullName>
    </submittedName>
</protein>
<dbReference type="Pfam" id="PF04295">
    <property type="entry name" value="GD_AH_second"/>
    <property type="match status" value="1"/>
</dbReference>
<keyword evidence="2" id="KW-0456">Lyase</keyword>
<feature type="domain" description="D-galactarate/Altronate dehydratase second" evidence="3">
    <location>
        <begin position="5"/>
        <end position="125"/>
    </location>
</feature>
<dbReference type="STRING" id="767817.Desgi_0082"/>
<dbReference type="EMBL" id="CP003273">
    <property type="protein sequence ID" value="AGK99696.1"/>
    <property type="molecule type" value="Genomic_DNA"/>
</dbReference>
<dbReference type="InterPro" id="IPR052172">
    <property type="entry name" value="UxaA_altronate/galactarate_dh"/>
</dbReference>
<dbReference type="Pfam" id="PF20629">
    <property type="entry name" value="GD_AH_C"/>
    <property type="match status" value="1"/>
</dbReference>
<reference evidence="5 6" key="1">
    <citation type="submission" date="2012-01" db="EMBL/GenBank/DDBJ databases">
        <title>Complete sequence of Desulfotomaculum gibsoniae DSM 7213.</title>
        <authorList>
            <consortium name="US DOE Joint Genome Institute"/>
            <person name="Lucas S."/>
            <person name="Han J."/>
            <person name="Lapidus A."/>
            <person name="Cheng J.-F."/>
            <person name="Goodwin L."/>
            <person name="Pitluck S."/>
            <person name="Peters L."/>
            <person name="Ovchinnikova G."/>
            <person name="Teshima H."/>
            <person name="Detter J.C."/>
            <person name="Han C."/>
            <person name="Tapia R."/>
            <person name="Land M."/>
            <person name="Hauser L."/>
            <person name="Kyrpides N."/>
            <person name="Ivanova N."/>
            <person name="Pagani I."/>
            <person name="Parshina S."/>
            <person name="Plugge C."/>
            <person name="Muyzer G."/>
            <person name="Kuever J."/>
            <person name="Ivanova A."/>
            <person name="Nazina T."/>
            <person name="Klenk H.-P."/>
            <person name="Brambilla E."/>
            <person name="Spring S."/>
            <person name="Stams A.F."/>
            <person name="Woyke T."/>
        </authorList>
    </citation>
    <scope>NUCLEOTIDE SEQUENCE [LARGE SCALE GENOMIC DNA]</scope>
    <source>
        <strain evidence="5 6">DSM 7213</strain>
    </source>
</reference>
<name>R4KDB8_9FIRM</name>
<evidence type="ECO:0000256" key="1">
    <source>
        <dbReference type="ARBA" id="ARBA00010986"/>
    </source>
</evidence>
<dbReference type="Proteomes" id="UP000013520">
    <property type="component" value="Chromosome"/>
</dbReference>
<dbReference type="GO" id="GO:0019698">
    <property type="term" value="P:D-galacturonate catabolic process"/>
    <property type="evidence" value="ECO:0007669"/>
    <property type="project" value="TreeGrafter"/>
</dbReference>
<organism evidence="5 6">
    <name type="scientific">Desulfoscipio gibsoniae DSM 7213</name>
    <dbReference type="NCBI Taxonomy" id="767817"/>
    <lineage>
        <taxon>Bacteria</taxon>
        <taxon>Bacillati</taxon>
        <taxon>Bacillota</taxon>
        <taxon>Clostridia</taxon>
        <taxon>Eubacteriales</taxon>
        <taxon>Desulfallaceae</taxon>
        <taxon>Desulfoscipio</taxon>
    </lineage>
</organism>
<dbReference type="InterPro" id="IPR048332">
    <property type="entry name" value="GD_AH_C"/>
</dbReference>
<dbReference type="OrthoDB" id="1804934at2"/>
<evidence type="ECO:0000313" key="5">
    <source>
        <dbReference type="EMBL" id="AGK99696.1"/>
    </source>
</evidence>
<dbReference type="GO" id="GO:0016829">
    <property type="term" value="F:lyase activity"/>
    <property type="evidence" value="ECO:0007669"/>
    <property type="project" value="UniProtKB-KW"/>
</dbReference>
<accession>R4KDB8</accession>
<evidence type="ECO:0000313" key="6">
    <source>
        <dbReference type="Proteomes" id="UP000013520"/>
    </source>
</evidence>
<dbReference type="AlphaFoldDB" id="R4KDB8"/>
<dbReference type="HOGENOM" id="CLU_911291_0_0_9"/>
<keyword evidence="6" id="KW-1185">Reference proteome</keyword>
<dbReference type="eggNOG" id="COG2721">
    <property type="taxonomic scope" value="Bacteria"/>
</dbReference>
<proteinExistence type="inferred from homology"/>
<dbReference type="RefSeq" id="WP_006523156.1">
    <property type="nucleotide sequence ID" value="NC_021184.1"/>
</dbReference>
<dbReference type="PANTHER" id="PTHR30536:SF5">
    <property type="entry name" value="ALTRONATE DEHYDRATASE"/>
    <property type="match status" value="1"/>
</dbReference>
<dbReference type="PANTHER" id="PTHR30536">
    <property type="entry name" value="ALTRONATE/GALACTARATE DEHYDRATASE"/>
    <property type="match status" value="1"/>
</dbReference>
<dbReference type="InterPro" id="IPR007392">
    <property type="entry name" value="GD_AH_second"/>
</dbReference>
<feature type="domain" description="D-galactarate/Altronate dehydratase C-terminal" evidence="4">
    <location>
        <begin position="182"/>
        <end position="303"/>
    </location>
</feature>
<sequence>MNFLGYIRPDGNIGVRNKILIISTDFKTDRICINVAGIILNAVPVVSGPTMGQLYGDYLVTMIKNPNTAGAVVLGSGSCDIVEKLVKIMAEIGKPVVVINISESGGIIDSTTKACREAMLLVREVSTFRRQSVFLSRLILGLVYEENEKNSKMEDLLYYFIEHVIKNNGRIITAKRVTNKQNKINNYPVVKKLEAGDNIVDKQGGLYEINYSGNQYKDLLNFASKGAQLVISLSDRSHPAAHSLVPIVNITADKELYNYLQDEIEMNLSELDYQKYDIKDYSLLILNEVIASASGKLTKGEIFKI</sequence>